<dbReference type="GO" id="GO:0006397">
    <property type="term" value="P:mRNA processing"/>
    <property type="evidence" value="ECO:0007669"/>
    <property type="project" value="UniProtKB-KW"/>
</dbReference>
<dbReference type="Proteomes" id="UP001174694">
    <property type="component" value="Unassembled WGS sequence"/>
</dbReference>
<evidence type="ECO:0000256" key="2">
    <source>
        <dbReference type="ARBA" id="ARBA00022664"/>
    </source>
</evidence>
<accession>A0AA38VIR4</accession>
<evidence type="ECO:0000259" key="7">
    <source>
        <dbReference type="PROSITE" id="PS50102"/>
    </source>
</evidence>
<protein>
    <submittedName>
        <fullName evidence="8">Nucleic acid-binding protein</fullName>
    </submittedName>
</protein>
<dbReference type="GO" id="GO:0005634">
    <property type="term" value="C:nucleus"/>
    <property type="evidence" value="ECO:0007669"/>
    <property type="project" value="UniProtKB-SubCell"/>
</dbReference>
<evidence type="ECO:0000256" key="4">
    <source>
        <dbReference type="ARBA" id="ARBA00023187"/>
    </source>
</evidence>
<dbReference type="CDD" id="cd00590">
    <property type="entry name" value="RRM_SF"/>
    <property type="match status" value="1"/>
</dbReference>
<comment type="subcellular location">
    <subcellularLocation>
        <location evidence="1">Nucleus</location>
    </subcellularLocation>
</comment>
<keyword evidence="3 6" id="KW-0694">RNA-binding</keyword>
<comment type="caution">
    <text evidence="8">The sequence shown here is derived from an EMBL/GenBank/DDBJ whole genome shotgun (WGS) entry which is preliminary data.</text>
</comment>
<name>A0AA38VIR4_9PEZI</name>
<dbReference type="AlphaFoldDB" id="A0AA38VIR4"/>
<keyword evidence="9" id="KW-1185">Reference proteome</keyword>
<dbReference type="GO" id="GO:0003723">
    <property type="term" value="F:RNA binding"/>
    <property type="evidence" value="ECO:0007669"/>
    <property type="project" value="UniProtKB-UniRule"/>
</dbReference>
<dbReference type="InterPro" id="IPR000504">
    <property type="entry name" value="RRM_dom"/>
</dbReference>
<dbReference type="SUPFAM" id="SSF54928">
    <property type="entry name" value="RNA-binding domain, RBD"/>
    <property type="match status" value="2"/>
</dbReference>
<dbReference type="InterPro" id="IPR035979">
    <property type="entry name" value="RBD_domain_sf"/>
</dbReference>
<gene>
    <name evidence="8" type="ORF">NKR23_g12279</name>
</gene>
<sequence length="218" mass="24621">MYVISYLVIVYGPKLMPGDVHSLNGNNATGSQLRPGETPYGVFIRNIVFEANEDDLQLMYEKYGEITKTVIVRDARGLSRGYGFVFFKDQVGMNTAAAETNGTFWHGRRLQVAPRIRTGRKAQGPEPSEPTSSLYIGNIPYETTDAELNRIFRELDNVTDVRVAVDRTTGWPRGFAHADFSDIDSAIRAMKKLRGTTIGGRELRIDYTTDYKTRRQQK</sequence>
<evidence type="ECO:0000256" key="5">
    <source>
        <dbReference type="ARBA" id="ARBA00023242"/>
    </source>
</evidence>
<evidence type="ECO:0000256" key="3">
    <source>
        <dbReference type="ARBA" id="ARBA00022884"/>
    </source>
</evidence>
<organism evidence="8 9">
    <name type="scientific">Pleurostoma richardsiae</name>
    <dbReference type="NCBI Taxonomy" id="41990"/>
    <lineage>
        <taxon>Eukaryota</taxon>
        <taxon>Fungi</taxon>
        <taxon>Dikarya</taxon>
        <taxon>Ascomycota</taxon>
        <taxon>Pezizomycotina</taxon>
        <taxon>Sordariomycetes</taxon>
        <taxon>Sordariomycetidae</taxon>
        <taxon>Calosphaeriales</taxon>
        <taxon>Pleurostomataceae</taxon>
        <taxon>Pleurostoma</taxon>
    </lineage>
</organism>
<keyword evidence="4" id="KW-0508">mRNA splicing</keyword>
<dbReference type="SMART" id="SM00360">
    <property type="entry name" value="RRM"/>
    <property type="match status" value="2"/>
</dbReference>
<evidence type="ECO:0000256" key="1">
    <source>
        <dbReference type="ARBA" id="ARBA00004123"/>
    </source>
</evidence>
<evidence type="ECO:0000256" key="6">
    <source>
        <dbReference type="PROSITE-ProRule" id="PRU00176"/>
    </source>
</evidence>
<feature type="domain" description="RRM" evidence="7">
    <location>
        <begin position="40"/>
        <end position="117"/>
    </location>
</feature>
<dbReference type="Gene3D" id="3.30.70.330">
    <property type="match status" value="2"/>
</dbReference>
<dbReference type="InterPro" id="IPR051106">
    <property type="entry name" value="RNA-bind/splicing_reg"/>
</dbReference>
<dbReference type="PANTHER" id="PTHR48028:SF4">
    <property type="entry name" value="SC35-LIKE SPLICING FACTOR"/>
    <property type="match status" value="1"/>
</dbReference>
<keyword evidence="5" id="KW-0539">Nucleus</keyword>
<dbReference type="Pfam" id="PF00076">
    <property type="entry name" value="RRM_1"/>
    <property type="match status" value="2"/>
</dbReference>
<keyword evidence="2" id="KW-0507">mRNA processing</keyword>
<feature type="domain" description="RRM" evidence="7">
    <location>
        <begin position="132"/>
        <end position="210"/>
    </location>
</feature>
<proteinExistence type="predicted"/>
<dbReference type="EMBL" id="JANBVO010000098">
    <property type="protein sequence ID" value="KAJ9130247.1"/>
    <property type="molecule type" value="Genomic_DNA"/>
</dbReference>
<dbReference type="InterPro" id="IPR012677">
    <property type="entry name" value="Nucleotide-bd_a/b_plait_sf"/>
</dbReference>
<evidence type="ECO:0000313" key="8">
    <source>
        <dbReference type="EMBL" id="KAJ9130247.1"/>
    </source>
</evidence>
<dbReference type="PANTHER" id="PTHR48028">
    <property type="entry name" value="GLYCINE-RICH RNA-BINDING PROTEIN RZ1A"/>
    <property type="match status" value="1"/>
</dbReference>
<dbReference type="PROSITE" id="PS50102">
    <property type="entry name" value="RRM"/>
    <property type="match status" value="2"/>
</dbReference>
<reference evidence="8" key="1">
    <citation type="submission" date="2022-07" db="EMBL/GenBank/DDBJ databases">
        <title>Fungi with potential for degradation of polypropylene.</title>
        <authorList>
            <person name="Gostincar C."/>
        </authorList>
    </citation>
    <scope>NUCLEOTIDE SEQUENCE</scope>
    <source>
        <strain evidence="8">EXF-13308</strain>
    </source>
</reference>
<dbReference type="GO" id="GO:0008380">
    <property type="term" value="P:RNA splicing"/>
    <property type="evidence" value="ECO:0007669"/>
    <property type="project" value="UniProtKB-KW"/>
</dbReference>
<evidence type="ECO:0000313" key="9">
    <source>
        <dbReference type="Proteomes" id="UP001174694"/>
    </source>
</evidence>